<dbReference type="PROSITE" id="PS00627">
    <property type="entry name" value="GHMP_KINASES_ATP"/>
    <property type="match status" value="1"/>
</dbReference>
<dbReference type="Gene3D" id="3.30.70.890">
    <property type="entry name" value="GHMP kinase, C-terminal domain"/>
    <property type="match status" value="1"/>
</dbReference>
<sequence>MQVTTHAPGRVCLLGDKVDLLGRPVIAAAISKFFRFNFKPINEPVVRFHFHQINQHFERDFNINQSNEFFKFFSQISWVLKDKIGPFECNVEGDLPIGAGLSSSAACSVGFINGLNKLFDLKMQVHDIAELAYKVEHNDLGIMCGRMDQYSIAYGGITFIETGDQTTVTYLPKMSIPLIIGDSCEPRKASSVLNFTMDRLRKNDPHFLKCFDIISECVSKGLDAIKKNDLIELGLRMSIQQSMEKAIYASTKKLDAMCDAAIAAGALGAKQIGAGGGGCMIALCPNNMDKVMQAVKSLGANVWKADIYHYNI</sequence>
<comment type="similarity">
    <text evidence="2">Belongs to the GHMP kinase family. Mevalonate kinase subfamily.</text>
</comment>
<keyword evidence="11" id="KW-0443">Lipid metabolism</keyword>
<organism evidence="15 16">
    <name type="scientific">Tritrichomonas musculus</name>
    <dbReference type="NCBI Taxonomy" id="1915356"/>
    <lineage>
        <taxon>Eukaryota</taxon>
        <taxon>Metamonada</taxon>
        <taxon>Parabasalia</taxon>
        <taxon>Tritrichomonadida</taxon>
        <taxon>Tritrichomonadidae</taxon>
        <taxon>Tritrichomonas</taxon>
    </lineage>
</organism>
<reference evidence="15 16" key="1">
    <citation type="submission" date="2024-04" db="EMBL/GenBank/DDBJ databases">
        <title>Tritrichomonas musculus Genome.</title>
        <authorList>
            <person name="Alves-Ferreira E."/>
            <person name="Grigg M."/>
            <person name="Lorenzi H."/>
            <person name="Galac M."/>
        </authorList>
    </citation>
    <scope>NUCLEOTIDE SEQUENCE [LARGE SCALE GENOMIC DNA]</scope>
    <source>
        <strain evidence="15 16">EAF2021</strain>
    </source>
</reference>
<feature type="domain" description="GHMP kinase C-terminal" evidence="14">
    <location>
        <begin position="223"/>
        <end position="299"/>
    </location>
</feature>
<evidence type="ECO:0000256" key="5">
    <source>
        <dbReference type="ARBA" id="ARBA00022516"/>
    </source>
</evidence>
<dbReference type="PRINTS" id="PR00473">
    <property type="entry name" value="GALCTOKINASE"/>
</dbReference>
<evidence type="ECO:0000259" key="14">
    <source>
        <dbReference type="Pfam" id="PF08544"/>
    </source>
</evidence>
<evidence type="ECO:0000256" key="2">
    <source>
        <dbReference type="ARBA" id="ARBA00006495"/>
    </source>
</evidence>
<evidence type="ECO:0000256" key="12">
    <source>
        <dbReference type="ARBA" id="ARBA00029438"/>
    </source>
</evidence>
<dbReference type="InterPro" id="IPR006204">
    <property type="entry name" value="GHMP_kinase_N_dom"/>
</dbReference>
<evidence type="ECO:0000256" key="7">
    <source>
        <dbReference type="ARBA" id="ARBA00022741"/>
    </source>
</evidence>
<dbReference type="SUPFAM" id="SSF54211">
    <property type="entry name" value="Ribosomal protein S5 domain 2-like"/>
    <property type="match status" value="1"/>
</dbReference>
<comment type="caution">
    <text evidence="15">The sequence shown here is derived from an EMBL/GenBank/DDBJ whole genome shotgun (WGS) entry which is preliminary data.</text>
</comment>
<dbReference type="InterPro" id="IPR006205">
    <property type="entry name" value="Mev_gal_kin"/>
</dbReference>
<evidence type="ECO:0000256" key="8">
    <source>
        <dbReference type="ARBA" id="ARBA00022777"/>
    </source>
</evidence>
<dbReference type="InterPro" id="IPR013750">
    <property type="entry name" value="GHMP_kinase_C_dom"/>
</dbReference>
<evidence type="ECO:0000256" key="10">
    <source>
        <dbReference type="ARBA" id="ARBA00022842"/>
    </source>
</evidence>
<comment type="subcellular location">
    <subcellularLocation>
        <location evidence="1">Cytoplasm</location>
    </subcellularLocation>
</comment>
<evidence type="ECO:0000256" key="3">
    <source>
        <dbReference type="ARBA" id="ARBA00012103"/>
    </source>
</evidence>
<evidence type="ECO:0000256" key="1">
    <source>
        <dbReference type="ARBA" id="ARBA00004496"/>
    </source>
</evidence>
<dbReference type="InterPro" id="IPR014721">
    <property type="entry name" value="Ribsml_uS5_D2-typ_fold_subgr"/>
</dbReference>
<keyword evidence="6" id="KW-0808">Transferase</keyword>
<dbReference type="InterPro" id="IPR000705">
    <property type="entry name" value="Galactokinase"/>
</dbReference>
<name>A0ABR2L878_9EUKA</name>
<dbReference type="PRINTS" id="PR00959">
    <property type="entry name" value="MEVGALKINASE"/>
</dbReference>
<dbReference type="InterPro" id="IPR020568">
    <property type="entry name" value="Ribosomal_Su5_D2-typ_SF"/>
</dbReference>
<evidence type="ECO:0000313" key="16">
    <source>
        <dbReference type="Proteomes" id="UP001470230"/>
    </source>
</evidence>
<dbReference type="PANTHER" id="PTHR43290">
    <property type="entry name" value="MEVALONATE KINASE"/>
    <property type="match status" value="1"/>
</dbReference>
<dbReference type="Pfam" id="PF00288">
    <property type="entry name" value="GHMP_kinases_N"/>
    <property type="match status" value="1"/>
</dbReference>
<accession>A0ABR2L878</accession>
<evidence type="ECO:0000256" key="9">
    <source>
        <dbReference type="ARBA" id="ARBA00022840"/>
    </source>
</evidence>
<keyword evidence="9" id="KW-0067">ATP-binding</keyword>
<feature type="domain" description="GHMP kinase N-terminal" evidence="13">
    <location>
        <begin position="77"/>
        <end position="156"/>
    </location>
</feature>
<evidence type="ECO:0000256" key="6">
    <source>
        <dbReference type="ARBA" id="ARBA00022679"/>
    </source>
</evidence>
<keyword evidence="4" id="KW-0963">Cytoplasm</keyword>
<dbReference type="InterPro" id="IPR036554">
    <property type="entry name" value="GHMP_kinase_C_sf"/>
</dbReference>
<protein>
    <recommendedName>
        <fullName evidence="3">mevalonate kinase</fullName>
        <ecNumber evidence="3">2.7.1.36</ecNumber>
    </recommendedName>
</protein>
<evidence type="ECO:0000313" key="15">
    <source>
        <dbReference type="EMBL" id="KAK8899560.1"/>
    </source>
</evidence>
<comment type="pathway">
    <text evidence="12">Isoprenoid biosynthesis; isopentenyl diphosphate biosynthesis via mevalonate pathway; isopentenyl diphosphate from (R)-mevalonate: step 1/3.</text>
</comment>
<keyword evidence="5" id="KW-0444">Lipid biosynthesis</keyword>
<evidence type="ECO:0000256" key="4">
    <source>
        <dbReference type="ARBA" id="ARBA00022490"/>
    </source>
</evidence>
<dbReference type="EC" id="2.7.1.36" evidence="3"/>
<dbReference type="SUPFAM" id="SSF55060">
    <property type="entry name" value="GHMP Kinase, C-terminal domain"/>
    <property type="match status" value="1"/>
</dbReference>
<dbReference type="PANTHER" id="PTHR43290:SF2">
    <property type="entry name" value="MEVALONATE KINASE"/>
    <property type="match status" value="1"/>
</dbReference>
<evidence type="ECO:0000259" key="13">
    <source>
        <dbReference type="Pfam" id="PF00288"/>
    </source>
</evidence>
<keyword evidence="8" id="KW-0418">Kinase</keyword>
<dbReference type="EMBL" id="JAPFFF010000001">
    <property type="protein sequence ID" value="KAK8899560.1"/>
    <property type="molecule type" value="Genomic_DNA"/>
</dbReference>
<dbReference type="InterPro" id="IPR006206">
    <property type="entry name" value="Mevalonate/galactokinase"/>
</dbReference>
<dbReference type="PIRSF" id="PIRSF000530">
    <property type="entry name" value="Galactokinase"/>
    <property type="match status" value="1"/>
</dbReference>
<gene>
    <name evidence="15" type="ORF">M9Y10_001876</name>
</gene>
<dbReference type="InterPro" id="IPR006203">
    <property type="entry name" value="GHMP_knse_ATP-bd_CS"/>
</dbReference>
<keyword evidence="16" id="KW-1185">Reference proteome</keyword>
<proteinExistence type="inferred from homology"/>
<keyword evidence="10" id="KW-0460">Magnesium</keyword>
<dbReference type="Gene3D" id="3.30.230.10">
    <property type="match status" value="1"/>
</dbReference>
<dbReference type="Pfam" id="PF08544">
    <property type="entry name" value="GHMP_kinases_C"/>
    <property type="match status" value="1"/>
</dbReference>
<dbReference type="Proteomes" id="UP001470230">
    <property type="component" value="Unassembled WGS sequence"/>
</dbReference>
<keyword evidence="7" id="KW-0547">Nucleotide-binding</keyword>
<evidence type="ECO:0000256" key="11">
    <source>
        <dbReference type="ARBA" id="ARBA00023098"/>
    </source>
</evidence>